<feature type="compositionally biased region" description="Basic and acidic residues" evidence="1">
    <location>
        <begin position="172"/>
        <end position="190"/>
    </location>
</feature>
<dbReference type="EMBL" id="JBBWUH010000010">
    <property type="protein sequence ID" value="KAK8155937.1"/>
    <property type="molecule type" value="Genomic_DNA"/>
</dbReference>
<sequence>MDPTDFASFISLTLLPALAPIALDSYSSAIDAGFPSGHKLDRVHTWSAGGVEADEKKAFGAFLTQPRRPARRLTRRNHLRNQSVRPNLSMGAPYFVWALARPSRFRPSFYRRAMWWERNACHGNRKRACQGWVEDKDSLDLSGDSPLLRWHVSDISGVLRVSWIRECCDTSEGQKGREEAAEMFQKEASRPHMRHRPRTRSPASPSAGTTGNHRQPANQPSAGSTLPEVTTFPPSTLPLPPRMLDAPICAAHHVILPSPSPSPSPSPTLAKIKTPCQARLIMTRCHELKDFRSEPYQPPTTPANQHWARRSTRPAVVLGSALGPLGSTLFCSTGLTASNLCGVQTWRKPFLS</sequence>
<feature type="region of interest" description="Disordered" evidence="1">
    <location>
        <begin position="172"/>
        <end position="238"/>
    </location>
</feature>
<feature type="compositionally biased region" description="Polar residues" evidence="1">
    <location>
        <begin position="201"/>
        <end position="228"/>
    </location>
</feature>
<evidence type="ECO:0000313" key="3">
    <source>
        <dbReference type="Proteomes" id="UP001456524"/>
    </source>
</evidence>
<keyword evidence="3" id="KW-1185">Reference proteome</keyword>
<protein>
    <submittedName>
        <fullName evidence="2">Uncharacterized protein</fullName>
    </submittedName>
</protein>
<comment type="caution">
    <text evidence="2">The sequence shown here is derived from an EMBL/GenBank/DDBJ whole genome shotgun (WGS) entry which is preliminary data.</text>
</comment>
<accession>A0ABR1XIT1</accession>
<evidence type="ECO:0000313" key="2">
    <source>
        <dbReference type="EMBL" id="KAK8155937.1"/>
    </source>
</evidence>
<evidence type="ECO:0000256" key="1">
    <source>
        <dbReference type="SAM" id="MobiDB-lite"/>
    </source>
</evidence>
<reference evidence="2 3" key="1">
    <citation type="journal article" date="2022" name="G3 (Bethesda)">
        <title>Enemy or ally: a genomic approach to elucidate the lifestyle of Phyllosticta citrichinaensis.</title>
        <authorList>
            <person name="Buijs V.A."/>
            <person name="Groenewald J.Z."/>
            <person name="Haridas S."/>
            <person name="LaButti K.M."/>
            <person name="Lipzen A."/>
            <person name="Martin F.M."/>
            <person name="Barry K."/>
            <person name="Grigoriev I.V."/>
            <person name="Crous P.W."/>
            <person name="Seidl M.F."/>
        </authorList>
    </citation>
    <scope>NUCLEOTIDE SEQUENCE [LARGE SCALE GENOMIC DNA]</scope>
    <source>
        <strain evidence="2 3">CBS 129764</strain>
    </source>
</reference>
<proteinExistence type="predicted"/>
<gene>
    <name evidence="2" type="ORF">IWX90DRAFT_494237</name>
</gene>
<organism evidence="2 3">
    <name type="scientific">Phyllosticta citrichinensis</name>
    <dbReference type="NCBI Taxonomy" id="1130410"/>
    <lineage>
        <taxon>Eukaryota</taxon>
        <taxon>Fungi</taxon>
        <taxon>Dikarya</taxon>
        <taxon>Ascomycota</taxon>
        <taxon>Pezizomycotina</taxon>
        <taxon>Dothideomycetes</taxon>
        <taxon>Dothideomycetes incertae sedis</taxon>
        <taxon>Botryosphaeriales</taxon>
        <taxon>Phyllostictaceae</taxon>
        <taxon>Phyllosticta</taxon>
    </lineage>
</organism>
<name>A0ABR1XIT1_9PEZI</name>
<dbReference type="Proteomes" id="UP001456524">
    <property type="component" value="Unassembled WGS sequence"/>
</dbReference>